<name>A0A9J6DLZ4_RHIMP</name>
<feature type="region of interest" description="Disordered" evidence="1">
    <location>
        <begin position="131"/>
        <end position="160"/>
    </location>
</feature>
<dbReference type="EMBL" id="JABSTU010000008">
    <property type="protein sequence ID" value="KAH8022937.1"/>
    <property type="molecule type" value="Genomic_DNA"/>
</dbReference>
<organism evidence="2 3">
    <name type="scientific">Rhipicephalus microplus</name>
    <name type="common">Cattle tick</name>
    <name type="synonym">Boophilus microplus</name>
    <dbReference type="NCBI Taxonomy" id="6941"/>
    <lineage>
        <taxon>Eukaryota</taxon>
        <taxon>Metazoa</taxon>
        <taxon>Ecdysozoa</taxon>
        <taxon>Arthropoda</taxon>
        <taxon>Chelicerata</taxon>
        <taxon>Arachnida</taxon>
        <taxon>Acari</taxon>
        <taxon>Parasitiformes</taxon>
        <taxon>Ixodida</taxon>
        <taxon>Ixodoidea</taxon>
        <taxon>Ixodidae</taxon>
        <taxon>Rhipicephalinae</taxon>
        <taxon>Rhipicephalus</taxon>
        <taxon>Boophilus</taxon>
    </lineage>
</organism>
<feature type="compositionally biased region" description="Polar residues" evidence="1">
    <location>
        <begin position="131"/>
        <end position="159"/>
    </location>
</feature>
<keyword evidence="3" id="KW-1185">Reference proteome</keyword>
<reference evidence="2" key="1">
    <citation type="journal article" date="2020" name="Cell">
        <title>Large-Scale Comparative Analyses of Tick Genomes Elucidate Their Genetic Diversity and Vector Capacities.</title>
        <authorList>
            <consortium name="Tick Genome and Microbiome Consortium (TIGMIC)"/>
            <person name="Jia N."/>
            <person name="Wang J."/>
            <person name="Shi W."/>
            <person name="Du L."/>
            <person name="Sun Y."/>
            <person name="Zhan W."/>
            <person name="Jiang J.F."/>
            <person name="Wang Q."/>
            <person name="Zhang B."/>
            <person name="Ji P."/>
            <person name="Bell-Sakyi L."/>
            <person name="Cui X.M."/>
            <person name="Yuan T.T."/>
            <person name="Jiang B.G."/>
            <person name="Yang W.F."/>
            <person name="Lam T.T."/>
            <person name="Chang Q.C."/>
            <person name="Ding S.J."/>
            <person name="Wang X.J."/>
            <person name="Zhu J.G."/>
            <person name="Ruan X.D."/>
            <person name="Zhao L."/>
            <person name="Wei J.T."/>
            <person name="Ye R.Z."/>
            <person name="Que T.C."/>
            <person name="Du C.H."/>
            <person name="Zhou Y.H."/>
            <person name="Cheng J.X."/>
            <person name="Dai P.F."/>
            <person name="Guo W.B."/>
            <person name="Han X.H."/>
            <person name="Huang E.J."/>
            <person name="Li L.F."/>
            <person name="Wei W."/>
            <person name="Gao Y.C."/>
            <person name="Liu J.Z."/>
            <person name="Shao H.Z."/>
            <person name="Wang X."/>
            <person name="Wang C.C."/>
            <person name="Yang T.C."/>
            <person name="Huo Q.B."/>
            <person name="Li W."/>
            <person name="Chen H.Y."/>
            <person name="Chen S.E."/>
            <person name="Zhou L.G."/>
            <person name="Ni X.B."/>
            <person name="Tian J.H."/>
            <person name="Sheng Y."/>
            <person name="Liu T."/>
            <person name="Pan Y.S."/>
            <person name="Xia L.Y."/>
            <person name="Li J."/>
            <person name="Zhao F."/>
            <person name="Cao W.C."/>
        </authorList>
    </citation>
    <scope>NUCLEOTIDE SEQUENCE</scope>
    <source>
        <strain evidence="2">Rmic-2018</strain>
    </source>
</reference>
<dbReference type="Proteomes" id="UP000821866">
    <property type="component" value="Chromosome 6"/>
</dbReference>
<accession>A0A9J6DLZ4</accession>
<reference evidence="2" key="2">
    <citation type="submission" date="2021-09" db="EMBL/GenBank/DDBJ databases">
        <authorList>
            <person name="Jia N."/>
            <person name="Wang J."/>
            <person name="Shi W."/>
            <person name="Du L."/>
            <person name="Sun Y."/>
            <person name="Zhan W."/>
            <person name="Jiang J."/>
            <person name="Wang Q."/>
            <person name="Zhang B."/>
            <person name="Ji P."/>
            <person name="Sakyi L.B."/>
            <person name="Cui X."/>
            <person name="Yuan T."/>
            <person name="Jiang B."/>
            <person name="Yang W."/>
            <person name="Lam T.T.-Y."/>
            <person name="Chang Q."/>
            <person name="Ding S."/>
            <person name="Wang X."/>
            <person name="Zhu J."/>
            <person name="Ruan X."/>
            <person name="Zhao L."/>
            <person name="Wei J."/>
            <person name="Que T."/>
            <person name="Du C."/>
            <person name="Cheng J."/>
            <person name="Dai P."/>
            <person name="Han X."/>
            <person name="Huang E."/>
            <person name="Gao Y."/>
            <person name="Liu J."/>
            <person name="Shao H."/>
            <person name="Ye R."/>
            <person name="Li L."/>
            <person name="Wei W."/>
            <person name="Wang X."/>
            <person name="Wang C."/>
            <person name="Huo Q."/>
            <person name="Li W."/>
            <person name="Guo W."/>
            <person name="Chen H."/>
            <person name="Chen S."/>
            <person name="Zhou L."/>
            <person name="Zhou L."/>
            <person name="Ni X."/>
            <person name="Tian J."/>
            <person name="Zhou Y."/>
            <person name="Sheng Y."/>
            <person name="Liu T."/>
            <person name="Pan Y."/>
            <person name="Xia L."/>
            <person name="Li J."/>
            <person name="Zhao F."/>
            <person name="Cao W."/>
        </authorList>
    </citation>
    <scope>NUCLEOTIDE SEQUENCE</scope>
    <source>
        <strain evidence="2">Rmic-2018</strain>
        <tissue evidence="2">Larvae</tissue>
    </source>
</reference>
<evidence type="ECO:0000256" key="1">
    <source>
        <dbReference type="SAM" id="MobiDB-lite"/>
    </source>
</evidence>
<dbReference type="AlphaFoldDB" id="A0A9J6DLZ4"/>
<protein>
    <submittedName>
        <fullName evidence="2">Uncharacterized protein</fullName>
    </submittedName>
</protein>
<proteinExistence type="predicted"/>
<sequence length="360" mass="39816">MTPDLWPSIPVDMDLIEILWKQDEDLGVSRDTFDYQAASESSIKEAVKAANFNSTEVPEGEPPEVHEDSNPWEGFQYSIDSETGEHILEGSTQEERKCEERVDSGCFLLDEEEDHGAIFAELERIFQGQPLQSTLSSESSTGPRVNKTAASSSTGTTELLDNEVKKNNAVYYRRQVSPNRLHAERTPLIKHKRQLPKGQAVLLVRNDCSATQLDIPDLSSNAREIVAVKICPPDQKPFVAVSAYLRPRNISVGPYTWLETHKQASKNLPLLIGGFLGGHAHDIRSPHCNFGTLAKKPNLLALLRAVSVAAADPVGSVELGGGRHSAGHGDVQNSRKLRQRDWRRGKLNKTFICNMSDSNV</sequence>
<dbReference type="VEuPathDB" id="VectorBase:LOC119172518"/>
<gene>
    <name evidence="2" type="ORF">HPB51_006367</name>
</gene>
<comment type="caution">
    <text evidence="2">The sequence shown here is derived from an EMBL/GenBank/DDBJ whole genome shotgun (WGS) entry which is preliminary data.</text>
</comment>
<evidence type="ECO:0000313" key="3">
    <source>
        <dbReference type="Proteomes" id="UP000821866"/>
    </source>
</evidence>
<evidence type="ECO:0000313" key="2">
    <source>
        <dbReference type="EMBL" id="KAH8022937.1"/>
    </source>
</evidence>